<dbReference type="EMBL" id="BX284606">
    <property type="protein sequence ID" value="CCD68812.1"/>
    <property type="molecule type" value="Genomic_DNA"/>
</dbReference>
<dbReference type="OMA" id="GYCRQWD"/>
<feature type="transmembrane region" description="Helical" evidence="1">
    <location>
        <begin position="119"/>
        <end position="139"/>
    </location>
</feature>
<reference evidence="2 3" key="1">
    <citation type="journal article" date="1998" name="Science">
        <title>Genome sequence of the nematode C. elegans: a platform for investigating biology.</title>
        <authorList>
            <consortium name="The C. elegans sequencing consortium"/>
            <person name="Sulson J.E."/>
            <person name="Waterston R."/>
        </authorList>
    </citation>
    <scope>NUCLEOTIDE SEQUENCE [LARGE SCALE GENOMIC DNA]</scope>
    <source>
        <strain evidence="2 3">Bristol N2</strain>
    </source>
</reference>
<feature type="transmembrane region" description="Helical" evidence="1">
    <location>
        <begin position="281"/>
        <end position="304"/>
    </location>
</feature>
<dbReference type="Pfam" id="PF10322">
    <property type="entry name" value="7TM_GPCR_Sru"/>
    <property type="match status" value="1"/>
</dbReference>
<proteinExistence type="predicted"/>
<dbReference type="HOGENOM" id="CLU_049496_0_0_1"/>
<dbReference type="AGR" id="WB:WBGene00005711"/>
<name>Q22124_CAEEL</name>
<keyword evidence="1" id="KW-0472">Membrane</keyword>
<keyword evidence="1" id="KW-1133">Transmembrane helix</keyword>
<feature type="transmembrane region" description="Helical" evidence="1">
    <location>
        <begin position="251"/>
        <end position="275"/>
    </location>
</feature>
<dbReference type="UCSC" id="T03G11.2">
    <property type="organism name" value="c. elegans"/>
</dbReference>
<dbReference type="PhylomeDB" id="Q22124"/>
<dbReference type="CTD" id="188031"/>
<dbReference type="KEGG" id="cel:CELE_T03G11.2"/>
<dbReference type="OrthoDB" id="5777926at2759"/>
<dbReference type="PANTHER" id="PTHR46045:SF4">
    <property type="entry name" value="SERPENTINE RECEPTOR, CLASS T"/>
    <property type="match status" value="1"/>
</dbReference>
<dbReference type="RefSeq" id="NP_508881.2">
    <property type="nucleotide sequence ID" value="NM_076480.2"/>
</dbReference>
<keyword evidence="3" id="KW-1185">Reference proteome</keyword>
<feature type="transmembrane region" description="Helical" evidence="1">
    <location>
        <begin position="26"/>
        <end position="46"/>
    </location>
</feature>
<dbReference type="eggNOG" id="ENOG502TI9A">
    <property type="taxonomic scope" value="Eukaryota"/>
</dbReference>
<dbReference type="Proteomes" id="UP000001940">
    <property type="component" value="Chromosome X"/>
</dbReference>
<dbReference type="GeneID" id="188031"/>
<evidence type="ECO:0000313" key="2">
    <source>
        <dbReference type="EMBL" id="CCD68812.1"/>
    </source>
</evidence>
<dbReference type="PANTHER" id="PTHR46045">
    <property type="entry name" value="SERPENTINE RECEPTOR, CLASS U-RELATED"/>
    <property type="match status" value="1"/>
</dbReference>
<organism evidence="2 3">
    <name type="scientific">Caenorhabditis elegans</name>
    <dbReference type="NCBI Taxonomy" id="6239"/>
    <lineage>
        <taxon>Eukaryota</taxon>
        <taxon>Metazoa</taxon>
        <taxon>Ecdysozoa</taxon>
        <taxon>Nematoda</taxon>
        <taxon>Chromadorea</taxon>
        <taxon>Rhabditida</taxon>
        <taxon>Rhabditina</taxon>
        <taxon>Rhabditomorpha</taxon>
        <taxon>Rhabditoidea</taxon>
        <taxon>Rhabditidae</taxon>
        <taxon>Peloderinae</taxon>
        <taxon>Caenorhabditis</taxon>
    </lineage>
</organism>
<feature type="transmembrane region" description="Helical" evidence="1">
    <location>
        <begin position="151"/>
        <end position="172"/>
    </location>
</feature>
<feature type="transmembrane region" description="Helical" evidence="1">
    <location>
        <begin position="205"/>
        <end position="230"/>
    </location>
</feature>
<dbReference type="InterPro" id="IPR003839">
    <property type="entry name" value="7TM_GPCR_serpentine_rcpt_Sru"/>
</dbReference>
<dbReference type="PIR" id="T29924">
    <property type="entry name" value="T29924"/>
</dbReference>
<dbReference type="SMR" id="Q22124"/>
<dbReference type="PaxDb" id="6239-T03G11.2"/>
<dbReference type="InParanoid" id="Q22124"/>
<dbReference type="WormBase" id="T03G11.2">
    <property type="protein sequence ID" value="CE33303"/>
    <property type="gene ID" value="WBGene00005711"/>
    <property type="gene designation" value="sru-48"/>
</dbReference>
<dbReference type="AlphaFoldDB" id="Q22124"/>
<evidence type="ECO:0000313" key="4">
    <source>
        <dbReference type="WormBase" id="T03G11.2"/>
    </source>
</evidence>
<sequence length="331" mass="37830">MPTFPELVMSVHNDSRYLNYEFKMNTVSWCVLGLSACVFLGLICFIRMAIIYCSQPSMATKAIHPHVFKSMVIMQLSHYIFFITDNLAFRVPSTGFVTASCAAMEPNHYLKIIYLSQMWGTYWSMFSSLLFSIIRMIVYVTPTRHAEWSSYVFYTFIPLAFFSPFGITYFMYPAKGYCRQWGSPLGFGSVFISYTETYDEIRHDIFFIPLTLAVPLLIIINNFALIVMAVGYSKTLKRGQSLFKQSSQLSLILTSIAMTVPYITSGILTAVVISYPDVNAYVLFIRSPITDIAQSSIPIIFYLTHPLFRKKIQKVYVANVIPSTYRSNLHS</sequence>
<dbReference type="FunCoup" id="Q22124">
    <property type="interactions" value="5"/>
</dbReference>
<evidence type="ECO:0000313" key="3">
    <source>
        <dbReference type="Proteomes" id="UP000001940"/>
    </source>
</evidence>
<evidence type="ECO:0000256" key="1">
    <source>
        <dbReference type="SAM" id="Phobius"/>
    </source>
</evidence>
<gene>
    <name evidence="2 4" type="primary">sru-48</name>
    <name evidence="2" type="ORF">CELE_T03G11.2</name>
    <name evidence="4" type="ORF">T03G11.2</name>
</gene>
<keyword evidence="1" id="KW-0812">Transmembrane</keyword>
<dbReference type="STRING" id="6239.T03G11.2.1"/>
<accession>Q22124</accession>
<keyword evidence="2" id="KW-0675">Receptor</keyword>
<protein>
    <submittedName>
        <fullName evidence="2">Serpentine Receptor, class T</fullName>
    </submittedName>
</protein>